<accession>A0A8K0D5Z2</accession>
<dbReference type="Proteomes" id="UP000801492">
    <property type="component" value="Unassembled WGS sequence"/>
</dbReference>
<feature type="non-terminal residue" evidence="1">
    <location>
        <position position="1"/>
    </location>
</feature>
<proteinExistence type="predicted"/>
<gene>
    <name evidence="1" type="ORF">ILUMI_06150</name>
</gene>
<sequence>MVAVTDCISAGIGHTQLNEFCASLDMPENDKELMKEARLALEREDIEITMLHLGWDLVTNSDTLERFRNAIIKAVEYRSGTIMDLPWDQRITLLREDTRNGPKHILGYHDGCADYFCSKNTSE</sequence>
<protein>
    <submittedName>
        <fullName evidence="1">Uncharacterized protein</fullName>
    </submittedName>
</protein>
<keyword evidence="2" id="KW-1185">Reference proteome</keyword>
<evidence type="ECO:0000313" key="1">
    <source>
        <dbReference type="EMBL" id="KAF2900038.1"/>
    </source>
</evidence>
<dbReference type="EMBL" id="VTPC01002440">
    <property type="protein sequence ID" value="KAF2900038.1"/>
    <property type="molecule type" value="Genomic_DNA"/>
</dbReference>
<name>A0A8K0D5Z2_IGNLU</name>
<reference evidence="1" key="1">
    <citation type="submission" date="2019-08" db="EMBL/GenBank/DDBJ databases">
        <title>The genome of the North American firefly Photinus pyralis.</title>
        <authorList>
            <consortium name="Photinus pyralis genome working group"/>
            <person name="Fallon T.R."/>
            <person name="Sander Lower S.E."/>
            <person name="Weng J.-K."/>
        </authorList>
    </citation>
    <scope>NUCLEOTIDE SEQUENCE</scope>
    <source>
        <strain evidence="1">TRF0915ILg1</strain>
        <tissue evidence="1">Whole body</tissue>
    </source>
</reference>
<dbReference type="AlphaFoldDB" id="A0A8K0D5Z2"/>
<evidence type="ECO:0000313" key="2">
    <source>
        <dbReference type="Proteomes" id="UP000801492"/>
    </source>
</evidence>
<organism evidence="1 2">
    <name type="scientific">Ignelater luminosus</name>
    <name type="common">Cucubano</name>
    <name type="synonym">Pyrophorus luminosus</name>
    <dbReference type="NCBI Taxonomy" id="2038154"/>
    <lineage>
        <taxon>Eukaryota</taxon>
        <taxon>Metazoa</taxon>
        <taxon>Ecdysozoa</taxon>
        <taxon>Arthropoda</taxon>
        <taxon>Hexapoda</taxon>
        <taxon>Insecta</taxon>
        <taxon>Pterygota</taxon>
        <taxon>Neoptera</taxon>
        <taxon>Endopterygota</taxon>
        <taxon>Coleoptera</taxon>
        <taxon>Polyphaga</taxon>
        <taxon>Elateriformia</taxon>
        <taxon>Elateroidea</taxon>
        <taxon>Elateridae</taxon>
        <taxon>Agrypninae</taxon>
        <taxon>Pyrophorini</taxon>
        <taxon>Ignelater</taxon>
    </lineage>
</organism>
<comment type="caution">
    <text evidence="1">The sequence shown here is derived from an EMBL/GenBank/DDBJ whole genome shotgun (WGS) entry which is preliminary data.</text>
</comment>